<dbReference type="HOGENOM" id="CLU_2236929_0_0_1"/>
<protein>
    <submittedName>
        <fullName evidence="1">Uncharacterized protein</fullName>
    </submittedName>
</protein>
<proteinExistence type="predicted"/>
<dbReference type="Proteomes" id="UP000053424">
    <property type="component" value="Unassembled WGS sequence"/>
</dbReference>
<reference evidence="1 2" key="1">
    <citation type="submission" date="2014-04" db="EMBL/GenBank/DDBJ databases">
        <authorList>
            <consortium name="DOE Joint Genome Institute"/>
            <person name="Kuo A."/>
            <person name="Gay G."/>
            <person name="Dore J."/>
            <person name="Kohler A."/>
            <person name="Nagy L.G."/>
            <person name="Floudas D."/>
            <person name="Copeland A."/>
            <person name="Barry K.W."/>
            <person name="Cichocki N."/>
            <person name="Veneault-Fourrey C."/>
            <person name="LaButti K."/>
            <person name="Lindquist E.A."/>
            <person name="Lipzen A."/>
            <person name="Lundell T."/>
            <person name="Morin E."/>
            <person name="Murat C."/>
            <person name="Sun H."/>
            <person name="Tunlid A."/>
            <person name="Henrissat B."/>
            <person name="Grigoriev I.V."/>
            <person name="Hibbett D.S."/>
            <person name="Martin F."/>
            <person name="Nordberg H.P."/>
            <person name="Cantor M.N."/>
            <person name="Hua S.X."/>
        </authorList>
    </citation>
    <scope>NUCLEOTIDE SEQUENCE [LARGE SCALE GENOMIC DNA]</scope>
    <source>
        <strain evidence="2">h7</strain>
    </source>
</reference>
<sequence length="105" mass="11584">MFLKTQMLTLCATKEGQLTAEGIEEKGASRWERTPQEVAKKSNDRAEVSKGCCELTIVWATEGIEARPSKTFRKVGDWYGNASSEGLFRLKDGSIIAIAWGNDKG</sequence>
<dbReference type="AlphaFoldDB" id="A0A0C3BUT8"/>
<evidence type="ECO:0000313" key="2">
    <source>
        <dbReference type="Proteomes" id="UP000053424"/>
    </source>
</evidence>
<organism evidence="1 2">
    <name type="scientific">Hebeloma cylindrosporum</name>
    <dbReference type="NCBI Taxonomy" id="76867"/>
    <lineage>
        <taxon>Eukaryota</taxon>
        <taxon>Fungi</taxon>
        <taxon>Dikarya</taxon>
        <taxon>Basidiomycota</taxon>
        <taxon>Agaricomycotina</taxon>
        <taxon>Agaricomycetes</taxon>
        <taxon>Agaricomycetidae</taxon>
        <taxon>Agaricales</taxon>
        <taxon>Agaricineae</taxon>
        <taxon>Hymenogastraceae</taxon>
        <taxon>Hebeloma</taxon>
    </lineage>
</organism>
<keyword evidence="2" id="KW-1185">Reference proteome</keyword>
<dbReference type="EMBL" id="KN831830">
    <property type="protein sequence ID" value="KIM35116.1"/>
    <property type="molecule type" value="Genomic_DNA"/>
</dbReference>
<name>A0A0C3BUT8_HEBCY</name>
<reference evidence="2" key="2">
    <citation type="submission" date="2015-01" db="EMBL/GenBank/DDBJ databases">
        <title>Evolutionary Origins and Diversification of the Mycorrhizal Mutualists.</title>
        <authorList>
            <consortium name="DOE Joint Genome Institute"/>
            <consortium name="Mycorrhizal Genomics Consortium"/>
            <person name="Kohler A."/>
            <person name="Kuo A."/>
            <person name="Nagy L.G."/>
            <person name="Floudas D."/>
            <person name="Copeland A."/>
            <person name="Barry K.W."/>
            <person name="Cichocki N."/>
            <person name="Veneault-Fourrey C."/>
            <person name="LaButti K."/>
            <person name="Lindquist E.A."/>
            <person name="Lipzen A."/>
            <person name="Lundell T."/>
            <person name="Morin E."/>
            <person name="Murat C."/>
            <person name="Riley R."/>
            <person name="Ohm R."/>
            <person name="Sun H."/>
            <person name="Tunlid A."/>
            <person name="Henrissat B."/>
            <person name="Grigoriev I.V."/>
            <person name="Hibbett D.S."/>
            <person name="Martin F."/>
        </authorList>
    </citation>
    <scope>NUCLEOTIDE SEQUENCE [LARGE SCALE GENOMIC DNA]</scope>
    <source>
        <strain evidence="2">h7</strain>
    </source>
</reference>
<evidence type="ECO:0000313" key="1">
    <source>
        <dbReference type="EMBL" id="KIM35116.1"/>
    </source>
</evidence>
<accession>A0A0C3BUT8</accession>
<gene>
    <name evidence="1" type="ORF">M413DRAFT_14719</name>
</gene>